<dbReference type="SMART" id="SM00477">
    <property type="entry name" value="NUC"/>
    <property type="match status" value="1"/>
</dbReference>
<dbReference type="InterPro" id="IPR044925">
    <property type="entry name" value="His-Me_finger_sf"/>
</dbReference>
<proteinExistence type="predicted"/>
<feature type="region of interest" description="Disordered" evidence="1">
    <location>
        <begin position="1"/>
        <end position="20"/>
    </location>
</feature>
<dbReference type="InterPro" id="IPR001604">
    <property type="entry name" value="Endo_G_ENPP1-like_dom"/>
</dbReference>
<gene>
    <name evidence="4" type="ORF">GCM10023225_11420</name>
</gene>
<organism evidence="4 5">
    <name type="scientific">Kineococcus glutinatus</name>
    <dbReference type="NCBI Taxonomy" id="1070872"/>
    <lineage>
        <taxon>Bacteria</taxon>
        <taxon>Bacillati</taxon>
        <taxon>Actinomycetota</taxon>
        <taxon>Actinomycetes</taxon>
        <taxon>Kineosporiales</taxon>
        <taxon>Kineosporiaceae</taxon>
        <taxon>Kineococcus</taxon>
    </lineage>
</organism>
<dbReference type="EMBL" id="BAABIL010000141">
    <property type="protein sequence ID" value="GAA4971301.1"/>
    <property type="molecule type" value="Genomic_DNA"/>
</dbReference>
<sequence length="325" mass="34408">MSEPTRLGTGQDLPTVQRSRPEVRGRAGFDPAFLAPGPLVPVPLPVAAAGRSAPEAVVLPYTHFSVVLRPDRRLAAATVVGIDGARLRDVDREGSTWWLDPRVPQAQQAGEELYARNDLDRGHLVRRRDPVWGTAEEAERANADTFCYTNAAPQHAAFNQSPQLWNGLEDLVLAHAQVHAQRLVVVTGPVLDDADPVYRGVQVPLRFYKVVAHVRSGRDLRGGQAPAGLAASAFVLDQARLVERLLAAEGAGARAAGDAGAGGFDPGEFATYQVPVGDVATLTGLDLGPLVAADRMPVQASSAPGGWETALAGWQLLAGPADVGW</sequence>
<evidence type="ECO:0000256" key="1">
    <source>
        <dbReference type="SAM" id="MobiDB-lite"/>
    </source>
</evidence>
<feature type="domain" description="ENPP1-3/EXOG-like endonuclease/phosphodiesterase" evidence="2">
    <location>
        <begin position="61"/>
        <end position="294"/>
    </location>
</feature>
<dbReference type="InterPro" id="IPR020821">
    <property type="entry name" value="ENPP1-3/EXOG-like_nuc-like"/>
</dbReference>
<dbReference type="InterPro" id="IPR040255">
    <property type="entry name" value="Non-specific_endonuclease"/>
</dbReference>
<dbReference type="PANTHER" id="PTHR13966">
    <property type="entry name" value="ENDONUCLEASE RELATED"/>
    <property type="match status" value="1"/>
</dbReference>
<accession>A0ABP9HI92</accession>
<feature type="domain" description="DNA/RNA non-specific endonuclease/pyrophosphatase/phosphodiesterase" evidence="3">
    <location>
        <begin position="60"/>
        <end position="294"/>
    </location>
</feature>
<evidence type="ECO:0008006" key="6">
    <source>
        <dbReference type="Google" id="ProtNLM"/>
    </source>
</evidence>
<keyword evidence="5" id="KW-1185">Reference proteome</keyword>
<evidence type="ECO:0000313" key="5">
    <source>
        <dbReference type="Proteomes" id="UP001501195"/>
    </source>
</evidence>
<dbReference type="Gene3D" id="3.40.570.10">
    <property type="entry name" value="Extracellular Endonuclease, subunit A"/>
    <property type="match status" value="1"/>
</dbReference>
<name>A0ABP9HI92_9ACTN</name>
<dbReference type="InterPro" id="IPR044929">
    <property type="entry name" value="DNA/RNA_non-sp_Endonuclease_sf"/>
</dbReference>
<comment type="caution">
    <text evidence="4">The sequence shown here is derived from an EMBL/GenBank/DDBJ whole genome shotgun (WGS) entry which is preliminary data.</text>
</comment>
<evidence type="ECO:0000313" key="4">
    <source>
        <dbReference type="EMBL" id="GAA4971301.1"/>
    </source>
</evidence>
<protein>
    <recommendedName>
        <fullName evidence="6">Endonuclease G</fullName>
    </recommendedName>
</protein>
<dbReference type="PANTHER" id="PTHR13966:SF5">
    <property type="entry name" value="ENDONUCLEASE G, MITOCHONDRIAL"/>
    <property type="match status" value="1"/>
</dbReference>
<dbReference type="Proteomes" id="UP001501195">
    <property type="component" value="Unassembled WGS sequence"/>
</dbReference>
<dbReference type="RefSeq" id="WP_345711423.1">
    <property type="nucleotide sequence ID" value="NZ_BAABIL010000141.1"/>
</dbReference>
<dbReference type="SMART" id="SM00892">
    <property type="entry name" value="Endonuclease_NS"/>
    <property type="match status" value="1"/>
</dbReference>
<evidence type="ECO:0000259" key="3">
    <source>
        <dbReference type="SMART" id="SM00892"/>
    </source>
</evidence>
<dbReference type="SUPFAM" id="SSF54060">
    <property type="entry name" value="His-Me finger endonucleases"/>
    <property type="match status" value="1"/>
</dbReference>
<evidence type="ECO:0000259" key="2">
    <source>
        <dbReference type="SMART" id="SM00477"/>
    </source>
</evidence>
<reference evidence="5" key="1">
    <citation type="journal article" date="2019" name="Int. J. Syst. Evol. Microbiol.">
        <title>The Global Catalogue of Microorganisms (GCM) 10K type strain sequencing project: providing services to taxonomists for standard genome sequencing and annotation.</title>
        <authorList>
            <consortium name="The Broad Institute Genomics Platform"/>
            <consortium name="The Broad Institute Genome Sequencing Center for Infectious Disease"/>
            <person name="Wu L."/>
            <person name="Ma J."/>
        </authorList>
    </citation>
    <scope>NUCLEOTIDE SEQUENCE [LARGE SCALE GENOMIC DNA]</scope>
    <source>
        <strain evidence="5">JCM 18126</strain>
    </source>
</reference>
<dbReference type="Pfam" id="PF01223">
    <property type="entry name" value="Endonuclease_NS"/>
    <property type="match status" value="1"/>
</dbReference>